<evidence type="ECO:0000259" key="1">
    <source>
        <dbReference type="Pfam" id="PF01872"/>
    </source>
</evidence>
<feature type="domain" description="Bacterial bifunctional deaminase-reductase C-terminal" evidence="1">
    <location>
        <begin position="2"/>
        <end position="181"/>
    </location>
</feature>
<dbReference type="Proteomes" id="UP001193389">
    <property type="component" value="Chromosome"/>
</dbReference>
<proteinExistence type="predicted"/>
<dbReference type="GO" id="GO:0009231">
    <property type="term" value="P:riboflavin biosynthetic process"/>
    <property type="evidence" value="ECO:0007669"/>
    <property type="project" value="InterPro"/>
</dbReference>
<name>A0A5K7S870_9BACT</name>
<keyword evidence="3" id="KW-1185">Reference proteome</keyword>
<accession>A0A5K7S870</accession>
<dbReference type="GO" id="GO:0008703">
    <property type="term" value="F:5-amino-6-(5-phosphoribosylamino)uracil reductase activity"/>
    <property type="evidence" value="ECO:0007669"/>
    <property type="project" value="InterPro"/>
</dbReference>
<dbReference type="EMBL" id="AP018694">
    <property type="protein sequence ID" value="BBE17761.1"/>
    <property type="molecule type" value="Genomic_DNA"/>
</dbReference>
<dbReference type="PANTHER" id="PTHR38011">
    <property type="entry name" value="DIHYDROFOLATE REDUCTASE FAMILY PROTEIN (AFU_ORTHOLOGUE AFUA_8G06820)"/>
    <property type="match status" value="1"/>
</dbReference>
<dbReference type="RefSeq" id="WP_318350734.1">
    <property type="nucleotide sequence ID" value="NZ_AP018694.1"/>
</dbReference>
<evidence type="ECO:0000313" key="3">
    <source>
        <dbReference type="Proteomes" id="UP001193389"/>
    </source>
</evidence>
<organism evidence="2 3">
    <name type="scientific">Aquipluma nitroreducens</name>
    <dbReference type="NCBI Taxonomy" id="2010828"/>
    <lineage>
        <taxon>Bacteria</taxon>
        <taxon>Pseudomonadati</taxon>
        <taxon>Bacteroidota</taxon>
        <taxon>Bacteroidia</taxon>
        <taxon>Marinilabiliales</taxon>
        <taxon>Prolixibacteraceae</taxon>
        <taxon>Aquipluma</taxon>
    </lineage>
</organism>
<evidence type="ECO:0000313" key="2">
    <source>
        <dbReference type="EMBL" id="BBE17761.1"/>
    </source>
</evidence>
<protein>
    <submittedName>
        <fullName evidence="2">Dihydrofolate reductase</fullName>
    </submittedName>
</protein>
<dbReference type="InterPro" id="IPR024072">
    <property type="entry name" value="DHFR-like_dom_sf"/>
</dbReference>
<dbReference type="SUPFAM" id="SSF53597">
    <property type="entry name" value="Dihydrofolate reductase-like"/>
    <property type="match status" value="1"/>
</dbReference>
<dbReference type="Gene3D" id="3.40.430.10">
    <property type="entry name" value="Dihydrofolate Reductase, subunit A"/>
    <property type="match status" value="1"/>
</dbReference>
<dbReference type="InterPro" id="IPR002734">
    <property type="entry name" value="RibDG_C"/>
</dbReference>
<dbReference type="InterPro" id="IPR050765">
    <property type="entry name" value="Riboflavin_Biosynth_HTPR"/>
</dbReference>
<dbReference type="PANTHER" id="PTHR38011:SF11">
    <property type="entry name" value="2,5-DIAMINO-6-RIBOSYLAMINO-4(3H)-PYRIMIDINONE 5'-PHOSPHATE REDUCTASE"/>
    <property type="match status" value="1"/>
</dbReference>
<dbReference type="Pfam" id="PF01872">
    <property type="entry name" value="RibD_C"/>
    <property type="match status" value="1"/>
</dbReference>
<reference evidence="2" key="1">
    <citation type="journal article" date="2020" name="Int. J. Syst. Evol. Microbiol.">
        <title>Aquipluma nitroreducens gen. nov. sp. nov., a novel facultatively anaerobic bacterium isolated from a freshwater lake.</title>
        <authorList>
            <person name="Watanabe M."/>
            <person name="Kojima H."/>
            <person name="Fukui M."/>
        </authorList>
    </citation>
    <scope>NUCLEOTIDE SEQUENCE</scope>
    <source>
        <strain evidence="2">MeG22</strain>
    </source>
</reference>
<gene>
    <name evidence="2" type="ORF">AQPE_1918</name>
</gene>
<sequence length="191" mass="21717">MRKVVSFMHISLDGFVTNAKGEMSWINIDQEMFDLAKERTLAADIALYGRVTYELMEDYWPTAADQPNATKHDIEHSAWYNSVSKIVPSRTVKGPAPKNTRIISENLTDEIRKLKKEDGKEIIMFGSPSIVHELTAENLIDDYWLFVNPILLGGGNSLFKPFNQSIYLKLISSRTFLSGVVCLHYETKTNL</sequence>
<dbReference type="AlphaFoldDB" id="A0A5K7S870"/>
<dbReference type="KEGG" id="anf:AQPE_1918"/>